<dbReference type="Proteomes" id="UP000029091">
    <property type="component" value="Unassembled WGS sequence"/>
</dbReference>
<evidence type="ECO:0000313" key="3">
    <source>
        <dbReference type="Proteomes" id="UP000029091"/>
    </source>
</evidence>
<dbReference type="EMBL" id="JGZQ01000002">
    <property type="protein sequence ID" value="KFI98678.1"/>
    <property type="molecule type" value="Genomic_DNA"/>
</dbReference>
<organism evidence="2 3">
    <name type="scientific">Bifidobacterium adolescentis JCM 15918</name>
    <dbReference type="NCBI Taxonomy" id="1437612"/>
    <lineage>
        <taxon>Bacteria</taxon>
        <taxon>Bacillati</taxon>
        <taxon>Actinomycetota</taxon>
        <taxon>Actinomycetes</taxon>
        <taxon>Bifidobacteriales</taxon>
        <taxon>Bifidobacteriaceae</taxon>
        <taxon>Bifidobacterium</taxon>
    </lineage>
</organism>
<name>A0A087DT28_BIFAD</name>
<evidence type="ECO:0000256" key="1">
    <source>
        <dbReference type="SAM" id="MobiDB-lite"/>
    </source>
</evidence>
<sequence length="113" mass="12504">MLCRRRPLVPVGSTPHGASTSGLSNTCSTCGLQDLEDPWNPNLGAGFPLRCFQRLSLPNVANRPCRWRDNRHTRGSSTQVLSYYGQASSGFQRAQRIETKLSHDVLNPARVPL</sequence>
<evidence type="ECO:0000313" key="2">
    <source>
        <dbReference type="EMBL" id="KFI98678.1"/>
    </source>
</evidence>
<comment type="caution">
    <text evidence="2">The sequence shown here is derived from an EMBL/GenBank/DDBJ whole genome shotgun (WGS) entry which is preliminary data.</text>
</comment>
<protein>
    <submittedName>
        <fullName evidence="2">Cell wall-associated hydrolase</fullName>
    </submittedName>
</protein>
<proteinExistence type="predicted"/>
<accession>A0A087DT28</accession>
<reference evidence="2 3" key="1">
    <citation type="submission" date="2014-03" db="EMBL/GenBank/DDBJ databases">
        <title>Genomics of Bifidobacteria.</title>
        <authorList>
            <person name="Ventura M."/>
            <person name="Milani C."/>
            <person name="Lugli G.A."/>
        </authorList>
    </citation>
    <scope>NUCLEOTIDE SEQUENCE [LARGE SCALE GENOMIC DNA]</scope>
    <source>
        <strain evidence="3">JCM 15918</strain>
    </source>
</reference>
<gene>
    <name evidence="2" type="ORF">BSTER_1880</name>
</gene>
<dbReference type="AlphaFoldDB" id="A0A087DT28"/>
<dbReference type="GO" id="GO:0016787">
    <property type="term" value="F:hydrolase activity"/>
    <property type="evidence" value="ECO:0007669"/>
    <property type="project" value="UniProtKB-KW"/>
</dbReference>
<keyword evidence="2" id="KW-0378">Hydrolase</keyword>
<feature type="region of interest" description="Disordered" evidence="1">
    <location>
        <begin position="1"/>
        <end position="22"/>
    </location>
</feature>